<evidence type="ECO:0000313" key="2">
    <source>
        <dbReference type="Proteomes" id="UP000006048"/>
    </source>
</evidence>
<dbReference type="STRING" id="869212.Turpa_2312"/>
<name>I4B6P9_TURPD</name>
<evidence type="ECO:0000313" key="1">
    <source>
        <dbReference type="EMBL" id="AFM12956.1"/>
    </source>
</evidence>
<keyword evidence="2" id="KW-1185">Reference proteome</keyword>
<accession>I4B6P9</accession>
<gene>
    <name evidence="1" type="ordered locus">Turpa_2312</name>
</gene>
<dbReference type="OrthoDB" id="856045at2"/>
<dbReference type="HOGENOM" id="CLU_008329_0_0_12"/>
<dbReference type="EMBL" id="CP002959">
    <property type="protein sequence ID" value="AFM12956.1"/>
    <property type="molecule type" value="Genomic_DNA"/>
</dbReference>
<proteinExistence type="predicted"/>
<organism evidence="1 2">
    <name type="scientific">Turneriella parva (strain ATCC BAA-1111 / DSM 21527 / NCTC 11395 / H)</name>
    <name type="common">Leptospira parva</name>
    <dbReference type="NCBI Taxonomy" id="869212"/>
    <lineage>
        <taxon>Bacteria</taxon>
        <taxon>Pseudomonadati</taxon>
        <taxon>Spirochaetota</taxon>
        <taxon>Spirochaetia</taxon>
        <taxon>Leptospirales</taxon>
        <taxon>Leptospiraceae</taxon>
        <taxon>Turneriella</taxon>
    </lineage>
</organism>
<sequence length="1138" mass="127000">MRYLDGIATRRRYARSINLERDLADRASLDGYVLTPRGRETLALFQERFAAQNGVRAFTITAVYGAGKSAFMHFLLSLLSPQKSAMYAAAAQLLKNQKADNSLRRFFDELSALKKPFLRAVAVSRSESIGMTLARAIQDATLKEFGQAEKYAHLCALEFIRQTQSGKGGKNSRLIEAITVLAADRPVIIAIDELGKNLEQVAVGENDVYLLQLIAELPQQKYPVFFFGLLHSAFTDYGGRLGAREKAEWQKIQGRFEDIPFLDSSESTLALIAAAIEQKPAIEKVAVRVGKLWQAELPVPNDLWPQLFPLHPLAARALPQLCARFGQNERSLFNYLTSHEPHAFSAFLKEHTLDEKQPKLLRIADLYDYFIEAASLASGERQSRLIELRDRIHANAHLDSHLTDILKTIAVLNALSMGSIKASQKAIVQAMADTPGANSKETERLLNELITRRIITYRRQADEYRLWAGSEADVEALIQLELTKVPKNLAETLNIDFRLRTVVASRHSYETGTLRFFPALFIDNGRILNTPLPKGDGYVFYDISEGKSALKKTGTIAGEASLFAEAPDSTASVPANLPTIKIKSWKTHALRQLAREVLALRSLMSGKSALTLDNVAKREVSERYYLMAERLREMIQREFTAMGKGTEIICNPAVADTGGTLNQIASRLCDRVYRSKFILKNELINRQSISTQIAKARGDIVARLLKYRDAAGEHFIGNGPEVSIYRVLTEKQYQKGLEPARKVIEAFAHKAKQARPLALLFSELTEPPYGIRAGVIPLLLVQYLLEHEESVSLYQEGSFIPEITPEILDILVRRPERFALKKFVVSGLEAKYFEELVKAYGGTGPKRHSVLAVIKPLIRFARGLPRYTQNTRHVSEKAQRLRFALLNAKEPDALIFKEIPHALGITLDGKKTEVDKVRSITKALSHALNELQNAYLKLLEECRSAFIVSLRMPDKTPPRQYLSAMAGLLSGQVLDPVLKRFMNAVAEKDKSDDTWLEGIIMVVADKPAESWRDEDRHTFEANLATLAQKFLNLHQLAAKVQAAGNGKFDARLVSITTPDGGEAREVVWVDAGEQKLTEAFKTELTSSSLWAEASIKVKQAVLADLLRSLIQGNGSNLDIAASPQNKHINIVRNKNKHG</sequence>
<dbReference type="PATRIC" id="fig|869212.3.peg.2326"/>
<dbReference type="RefSeq" id="WP_014803462.1">
    <property type="nucleotide sequence ID" value="NC_018020.1"/>
</dbReference>
<dbReference type="KEGG" id="tpx:Turpa_2312"/>
<reference evidence="1 2" key="1">
    <citation type="submission" date="2012-06" db="EMBL/GenBank/DDBJ databases">
        <title>The complete chromosome of genome of Turneriella parva DSM 21527.</title>
        <authorList>
            <consortium name="US DOE Joint Genome Institute (JGI-PGF)"/>
            <person name="Lucas S."/>
            <person name="Han J."/>
            <person name="Lapidus A."/>
            <person name="Bruce D."/>
            <person name="Goodwin L."/>
            <person name="Pitluck S."/>
            <person name="Peters L."/>
            <person name="Kyrpides N."/>
            <person name="Mavromatis K."/>
            <person name="Ivanova N."/>
            <person name="Mikhailova N."/>
            <person name="Chertkov O."/>
            <person name="Detter J.C."/>
            <person name="Tapia R."/>
            <person name="Han C."/>
            <person name="Land M."/>
            <person name="Hauser L."/>
            <person name="Markowitz V."/>
            <person name="Cheng J.-F."/>
            <person name="Hugenholtz P."/>
            <person name="Woyke T."/>
            <person name="Wu D."/>
            <person name="Gronow S."/>
            <person name="Wellnitz S."/>
            <person name="Brambilla E."/>
            <person name="Klenk H.-P."/>
            <person name="Eisen J.A."/>
        </authorList>
    </citation>
    <scope>NUCLEOTIDE SEQUENCE [LARGE SCALE GENOMIC DNA]</scope>
    <source>
        <strain evidence="2">ATCC BAA-1111 / DSM 21527 / NCTC 11395 / H</strain>
    </source>
</reference>
<evidence type="ECO:0008006" key="3">
    <source>
        <dbReference type="Google" id="ProtNLM"/>
    </source>
</evidence>
<protein>
    <recommendedName>
        <fullName evidence="3">ATP-binding protein</fullName>
    </recommendedName>
</protein>
<dbReference type="Proteomes" id="UP000006048">
    <property type="component" value="Chromosome"/>
</dbReference>
<dbReference type="AlphaFoldDB" id="I4B6P9"/>